<dbReference type="AlphaFoldDB" id="A0A833WC96"/>
<dbReference type="InterPro" id="IPR050600">
    <property type="entry name" value="SETD3_SETD6_MTase"/>
</dbReference>
<protein>
    <submittedName>
        <fullName evidence="1">Putative SET domain-containing protein</fullName>
    </submittedName>
</protein>
<dbReference type="SUPFAM" id="SSF82199">
    <property type="entry name" value="SET domain"/>
    <property type="match status" value="1"/>
</dbReference>
<name>A0A833WC96_PHYIN</name>
<accession>A0A833WC96</accession>
<dbReference type="CDD" id="cd10527">
    <property type="entry name" value="SET_LSMT"/>
    <property type="match status" value="1"/>
</dbReference>
<dbReference type="Proteomes" id="UP000602510">
    <property type="component" value="Unassembled WGS sequence"/>
</dbReference>
<dbReference type="InterPro" id="IPR046341">
    <property type="entry name" value="SET_dom_sf"/>
</dbReference>
<evidence type="ECO:0000313" key="1">
    <source>
        <dbReference type="EMBL" id="KAF4027995.1"/>
    </source>
</evidence>
<keyword evidence="2" id="KW-1185">Reference proteome</keyword>
<dbReference type="PANTHER" id="PTHR13271:SF137">
    <property type="entry name" value="SET DOMAIN-CONTAINING PROTEIN"/>
    <property type="match status" value="1"/>
</dbReference>
<proteinExistence type="predicted"/>
<dbReference type="Gene3D" id="3.90.1410.10">
    <property type="entry name" value="set domain protein methyltransferase, domain 1"/>
    <property type="match status" value="1"/>
</dbReference>
<reference evidence="1" key="1">
    <citation type="submission" date="2020-04" db="EMBL/GenBank/DDBJ databases">
        <title>Hybrid Assembly of Korean Phytophthora infestans isolates.</title>
        <authorList>
            <person name="Prokchorchik M."/>
            <person name="Lee Y."/>
            <person name="Seo J."/>
            <person name="Cho J.-H."/>
            <person name="Park Y.-E."/>
            <person name="Jang D.-C."/>
            <person name="Im J.-S."/>
            <person name="Choi J.-G."/>
            <person name="Park H.-J."/>
            <person name="Lee G.-B."/>
            <person name="Lee Y.-G."/>
            <person name="Hong S.-Y."/>
            <person name="Cho K."/>
            <person name="Sohn K.H."/>
        </authorList>
    </citation>
    <scope>NUCLEOTIDE SEQUENCE</scope>
    <source>
        <strain evidence="1">KR_1_A1</strain>
    </source>
</reference>
<evidence type="ECO:0000313" key="2">
    <source>
        <dbReference type="Proteomes" id="UP000602510"/>
    </source>
</evidence>
<gene>
    <name evidence="1" type="ORF">GN244_ATG20346</name>
</gene>
<dbReference type="GO" id="GO:0016279">
    <property type="term" value="F:protein-lysine N-methyltransferase activity"/>
    <property type="evidence" value="ECO:0007669"/>
    <property type="project" value="TreeGrafter"/>
</dbReference>
<dbReference type="EMBL" id="WSZM01001201">
    <property type="protein sequence ID" value="KAF4027995.1"/>
    <property type="molecule type" value="Genomic_DNA"/>
</dbReference>
<sequence length="241" mass="27676">MASPDELRFLQWLQDNGATFPKLQWPVATPNGLRGAVATEDIATNEPMLSIPRHLLISEEMCWQDPQLGPVFRSNRDVFTRDDPVMALFIVRELLLEQRSFFHPYLAILPSPESVQDWTHDELRELHDERLVGAAVRRSSEINIYYRRVMTRLQEKYAGEFPETLYTFEKFKFAWKTIQASEGLPGRLSCRSQTASTTILLRLRRERQRTVSTLSVGHHELCEGLGGVQLVRTPVQLPATA</sequence>
<dbReference type="PANTHER" id="PTHR13271">
    <property type="entry name" value="UNCHARACTERIZED PUTATIVE METHYLTRANSFERASE"/>
    <property type="match status" value="1"/>
</dbReference>
<organism evidence="1 2">
    <name type="scientific">Phytophthora infestans</name>
    <name type="common">Potato late blight agent</name>
    <name type="synonym">Botrytis infestans</name>
    <dbReference type="NCBI Taxonomy" id="4787"/>
    <lineage>
        <taxon>Eukaryota</taxon>
        <taxon>Sar</taxon>
        <taxon>Stramenopiles</taxon>
        <taxon>Oomycota</taxon>
        <taxon>Peronosporomycetes</taxon>
        <taxon>Peronosporales</taxon>
        <taxon>Peronosporaceae</taxon>
        <taxon>Phytophthora</taxon>
    </lineage>
</organism>
<comment type="caution">
    <text evidence="1">The sequence shown here is derived from an EMBL/GenBank/DDBJ whole genome shotgun (WGS) entry which is preliminary data.</text>
</comment>